<keyword evidence="2" id="KW-1185">Reference proteome</keyword>
<organism evidence="1 2">
    <name type="scientific">Microcystis phage LMM01</name>
    <dbReference type="NCBI Taxonomy" id="2856824"/>
    <lineage>
        <taxon>Viruses</taxon>
        <taxon>Duplodnaviria</taxon>
        <taxon>Heunggongvirae</taxon>
        <taxon>Uroviricota</taxon>
        <taxon>Caudoviricetes</taxon>
        <taxon>Fukuivirus</taxon>
        <taxon>Fukuivirus LMM01</taxon>
    </lineage>
</organism>
<protein>
    <submittedName>
        <fullName evidence="1">Uncharacterized protein</fullName>
    </submittedName>
</protein>
<dbReference type="RefSeq" id="YP_851041.1">
    <property type="nucleotide sequence ID" value="NC_008562.1"/>
</dbReference>
<dbReference type="KEGG" id="vg:4484411"/>
<name>A0A7E1_9CAUD</name>
<dbReference type="EMBL" id="AB231700">
    <property type="protein sequence ID" value="BAF36118.1"/>
    <property type="molecule type" value="Genomic_DNA"/>
</dbReference>
<dbReference type="GeneID" id="4484411"/>
<evidence type="ECO:0000313" key="1">
    <source>
        <dbReference type="EMBL" id="BAF36118.1"/>
    </source>
</evidence>
<proteinExistence type="predicted"/>
<accession>A0A7E1</accession>
<sequence length="40" mass="4632">MKHIQAIDYSVRPDKASNYQIIRKSIHGTKIIDTMGYTTH</sequence>
<evidence type="ECO:0000313" key="2">
    <source>
        <dbReference type="Proteomes" id="UP000001249"/>
    </source>
</evidence>
<dbReference type="Proteomes" id="UP000001249">
    <property type="component" value="Segment"/>
</dbReference>
<reference evidence="2" key="1">
    <citation type="journal article" date="2008" name="J. Bacteriol.">
        <title>Ma-LMM01 infecting toxic Microcystis aeruginosa illuminates diverse cyanophage genome strategies.</title>
        <authorList>
            <person name="Yoshida T."/>
            <person name="Nagasaki K."/>
            <person name="Takashima Y."/>
            <person name="Shirai Y."/>
            <person name="Tomaru Y."/>
            <person name="Takao Y."/>
            <person name="Sakamoto S."/>
            <person name="Hiroishi S."/>
            <person name="Ogata H."/>
        </authorList>
    </citation>
    <scope>NUCLEOTIDE SEQUENCE</scope>
</reference>